<dbReference type="Proteomes" id="UP000565441">
    <property type="component" value="Unassembled WGS sequence"/>
</dbReference>
<evidence type="ECO:0000313" key="8">
    <source>
        <dbReference type="Proteomes" id="UP000565441"/>
    </source>
</evidence>
<dbReference type="NCBIfam" id="TIGR00797">
    <property type="entry name" value="matE"/>
    <property type="match status" value="1"/>
</dbReference>
<dbReference type="InterPro" id="IPR045069">
    <property type="entry name" value="MATE_euk"/>
</dbReference>
<dbReference type="CDD" id="cd13132">
    <property type="entry name" value="MATE_eukaryotic"/>
    <property type="match status" value="1"/>
</dbReference>
<feature type="transmembrane region" description="Helical" evidence="6">
    <location>
        <begin position="392"/>
        <end position="409"/>
    </location>
</feature>
<evidence type="ECO:0000256" key="2">
    <source>
        <dbReference type="ARBA" id="ARBA00010199"/>
    </source>
</evidence>
<keyword evidence="5 6" id="KW-0472">Membrane</keyword>
<evidence type="ECO:0008006" key="9">
    <source>
        <dbReference type="Google" id="ProtNLM"/>
    </source>
</evidence>
<feature type="transmembrane region" description="Helical" evidence="6">
    <location>
        <begin position="232"/>
        <end position="257"/>
    </location>
</feature>
<dbReference type="GO" id="GO:1990961">
    <property type="term" value="P:xenobiotic detoxification by transmembrane export across the plasma membrane"/>
    <property type="evidence" value="ECO:0007669"/>
    <property type="project" value="InterPro"/>
</dbReference>
<accession>A0A8H5HKT8</accession>
<evidence type="ECO:0000256" key="1">
    <source>
        <dbReference type="ARBA" id="ARBA00004141"/>
    </source>
</evidence>
<feature type="transmembrane region" description="Helical" evidence="6">
    <location>
        <begin position="421"/>
        <end position="444"/>
    </location>
</feature>
<keyword evidence="4 6" id="KW-1133">Transmembrane helix</keyword>
<comment type="subcellular location">
    <subcellularLocation>
        <location evidence="1">Membrane</location>
        <topology evidence="1">Multi-pass membrane protein</topology>
    </subcellularLocation>
</comment>
<comment type="caution">
    <text evidence="7">The sequence shown here is derived from an EMBL/GenBank/DDBJ whole genome shotgun (WGS) entry which is preliminary data.</text>
</comment>
<keyword evidence="3 6" id="KW-0812">Transmembrane</keyword>
<dbReference type="Pfam" id="PF01554">
    <property type="entry name" value="MatE"/>
    <property type="match status" value="2"/>
</dbReference>
<protein>
    <recommendedName>
        <fullName evidence="9">MATE efflux family protein</fullName>
    </recommendedName>
</protein>
<gene>
    <name evidence="7" type="ORF">D9615_000933</name>
</gene>
<feature type="transmembrane region" description="Helical" evidence="6">
    <location>
        <begin position="450"/>
        <end position="473"/>
    </location>
</feature>
<feature type="transmembrane region" description="Helical" evidence="6">
    <location>
        <begin position="197"/>
        <end position="220"/>
    </location>
</feature>
<proteinExistence type="inferred from homology"/>
<dbReference type="GO" id="GO:0042910">
    <property type="term" value="F:xenobiotic transmembrane transporter activity"/>
    <property type="evidence" value="ECO:0007669"/>
    <property type="project" value="InterPro"/>
</dbReference>
<dbReference type="AlphaFoldDB" id="A0A8H5HKT8"/>
<evidence type="ECO:0000256" key="4">
    <source>
        <dbReference type="ARBA" id="ARBA00022989"/>
    </source>
</evidence>
<dbReference type="PANTHER" id="PTHR11206">
    <property type="entry name" value="MULTIDRUG RESISTANCE PROTEIN"/>
    <property type="match status" value="1"/>
</dbReference>
<name>A0A8H5HKT8_9AGAR</name>
<feature type="transmembrane region" description="Helical" evidence="6">
    <location>
        <begin position="351"/>
        <end position="372"/>
    </location>
</feature>
<evidence type="ECO:0000256" key="5">
    <source>
        <dbReference type="ARBA" id="ARBA00023136"/>
    </source>
</evidence>
<dbReference type="GO" id="GO:0015297">
    <property type="term" value="F:antiporter activity"/>
    <property type="evidence" value="ECO:0007669"/>
    <property type="project" value="InterPro"/>
</dbReference>
<feature type="transmembrane region" description="Helical" evidence="6">
    <location>
        <begin position="165"/>
        <end position="185"/>
    </location>
</feature>
<evidence type="ECO:0000313" key="7">
    <source>
        <dbReference type="EMBL" id="KAF5385183.1"/>
    </source>
</evidence>
<evidence type="ECO:0000256" key="6">
    <source>
        <dbReference type="SAM" id="Phobius"/>
    </source>
</evidence>
<organism evidence="7 8">
    <name type="scientific">Tricholomella constricta</name>
    <dbReference type="NCBI Taxonomy" id="117010"/>
    <lineage>
        <taxon>Eukaryota</taxon>
        <taxon>Fungi</taxon>
        <taxon>Dikarya</taxon>
        <taxon>Basidiomycota</taxon>
        <taxon>Agaricomycotina</taxon>
        <taxon>Agaricomycetes</taxon>
        <taxon>Agaricomycetidae</taxon>
        <taxon>Agaricales</taxon>
        <taxon>Tricholomatineae</taxon>
        <taxon>Lyophyllaceae</taxon>
        <taxon>Tricholomella</taxon>
    </lineage>
</organism>
<sequence>MASQSATLSETSQLDVHGWDTTETTSLLPPWDNDSELSILKSTDASSLRATMFWEEMRTIPRYALPVFGSQILEFSMMFISVISIGHLSTMTLAAVSLGSMTANVTGLSVLQGLASALDTLLPSAYTSPQPQLVAVVMAFAVGPIALVWFSAEAILLALKQDLEVAHLAAVYLRWLSLGLPAFAYNCISRRYFQSQGLFFVQTRIISFVAPVNVVVNYLLVWGPKPIRLGFIGAPIASVLSFYLISLISFIHVMYFTPRTTWHPLSAKMFTNLGLLVRLGLSGIAQLVSEWWGWEFAVLAASFMGPITLASQSILTTTAAMAFQLSFAIANATSIRIGNLLGEKNATRAGVAAYTSLVVEKYVLPCTILVILRNSWATLFNNDPEVVKVVAAVIPLIALFQIVDSNAAVTQGILRARGKQFIGALLNLSAYYVIGLPLGVWLAFRRDLGLNGLWIGLTTTLVYNSAIGTILCFKTDWNEEVVRVVKRLAEEERLRKVADEENRPLSGR</sequence>
<keyword evidence="8" id="KW-1185">Reference proteome</keyword>
<dbReference type="EMBL" id="JAACJP010000004">
    <property type="protein sequence ID" value="KAF5385183.1"/>
    <property type="molecule type" value="Genomic_DNA"/>
</dbReference>
<feature type="transmembrane region" description="Helical" evidence="6">
    <location>
        <begin position="133"/>
        <end position="159"/>
    </location>
</feature>
<comment type="similarity">
    <text evidence="2">Belongs to the multi antimicrobial extrusion (MATE) (TC 2.A.66.1) family.</text>
</comment>
<dbReference type="OrthoDB" id="2126698at2759"/>
<reference evidence="7 8" key="1">
    <citation type="journal article" date="2020" name="ISME J.">
        <title>Uncovering the hidden diversity of litter-decomposition mechanisms in mushroom-forming fungi.</title>
        <authorList>
            <person name="Floudas D."/>
            <person name="Bentzer J."/>
            <person name="Ahren D."/>
            <person name="Johansson T."/>
            <person name="Persson P."/>
            <person name="Tunlid A."/>
        </authorList>
    </citation>
    <scope>NUCLEOTIDE SEQUENCE [LARGE SCALE GENOMIC DNA]</scope>
    <source>
        <strain evidence="7 8">CBS 661.87</strain>
    </source>
</reference>
<feature type="transmembrane region" description="Helical" evidence="6">
    <location>
        <begin position="309"/>
        <end position="330"/>
    </location>
</feature>
<feature type="transmembrane region" description="Helical" evidence="6">
    <location>
        <begin position="63"/>
        <end position="85"/>
    </location>
</feature>
<dbReference type="InterPro" id="IPR002528">
    <property type="entry name" value="MATE_fam"/>
</dbReference>
<dbReference type="GO" id="GO:0016020">
    <property type="term" value="C:membrane"/>
    <property type="evidence" value="ECO:0007669"/>
    <property type="project" value="UniProtKB-SubCell"/>
</dbReference>
<evidence type="ECO:0000256" key="3">
    <source>
        <dbReference type="ARBA" id="ARBA00022692"/>
    </source>
</evidence>